<protein>
    <recommendedName>
        <fullName evidence="1">DUF5916 domain-containing protein</fullName>
    </recommendedName>
</protein>
<dbReference type="Pfam" id="PF19313">
    <property type="entry name" value="DUF5916"/>
    <property type="match status" value="1"/>
</dbReference>
<evidence type="ECO:0000313" key="2">
    <source>
        <dbReference type="EMBL" id="SVB43820.1"/>
    </source>
</evidence>
<reference evidence="2" key="1">
    <citation type="submission" date="2018-05" db="EMBL/GenBank/DDBJ databases">
        <authorList>
            <person name="Lanie J.A."/>
            <person name="Ng W.-L."/>
            <person name="Kazmierczak K.M."/>
            <person name="Andrzejewski T.M."/>
            <person name="Davidsen T.M."/>
            <person name="Wayne K.J."/>
            <person name="Tettelin H."/>
            <person name="Glass J.I."/>
            <person name="Rusch D."/>
            <person name="Podicherti R."/>
            <person name="Tsui H.-C.T."/>
            <person name="Winkler M.E."/>
        </authorList>
    </citation>
    <scope>NUCLEOTIDE SEQUENCE</scope>
</reference>
<dbReference type="Gene3D" id="2.60.40.1190">
    <property type="match status" value="1"/>
</dbReference>
<organism evidence="2">
    <name type="scientific">marine metagenome</name>
    <dbReference type="NCBI Taxonomy" id="408172"/>
    <lineage>
        <taxon>unclassified sequences</taxon>
        <taxon>metagenomes</taxon>
        <taxon>ecological metagenomes</taxon>
    </lineage>
</organism>
<feature type="domain" description="DUF5916" evidence="1">
    <location>
        <begin position="223"/>
        <end position="332"/>
    </location>
</feature>
<sequence length="571" mass="66152">MTRDFLSLIKVSFFFLILLSSLSICSFSIDGILDEEEWKEARKVSSFLEVAPFTLKETKYKTEVLIYENEEGIYLGFKSFQPKATMRVQSHERDAWNTNADRVGTIIDFDGDSLTAYEFSVSLGDSLRDVIFRNENDQKADWDADWSAKTSSYNTYWVAEIYIPWSIVPMKAQEGEYRKVKLGFFRQSMAEGKVYSTIRSNPMRQRFLSLLDDFTLKNHSSSKLVFFPYLTLSEDRISGDMENKVGAELFWKIDSARQLNITANPDFGQIESDDVVVNFSAMETYYSDKRPFFSENQTMFDVSGYRFFYVVNTRRIGGSPDYDCSKYFPDDEDECNLRKKGNNDIDLAFRYTHQGEGFDTGILGAFEADEDFSKGKDFLAARFRTKWKDFSIGYLGTYVDSPFFNREAKVHSIDFDYLHSQSFRLTGILLNSIVNSEEGKGLRLGMESMPQKNISHYLGFYYFDDDLDINDMGYLARNGWMLLGGRSSFRVTDFEEESPFMRREYTIQYGGDSNTRGDVEPSRIRLEIENYFKNTSEVEAGIFYRNKGKDTMVTRNYEFAPYVSMPEGYGV</sequence>
<gene>
    <name evidence="2" type="ORF">METZ01_LOCUS196674</name>
</gene>
<dbReference type="InterPro" id="IPR045670">
    <property type="entry name" value="DUF5916"/>
</dbReference>
<feature type="non-terminal residue" evidence="2">
    <location>
        <position position="1"/>
    </location>
</feature>
<proteinExistence type="predicted"/>
<dbReference type="AlphaFoldDB" id="A0A382DZD4"/>
<name>A0A382DZD4_9ZZZZ</name>
<accession>A0A382DZD4</accession>
<evidence type="ECO:0000259" key="1">
    <source>
        <dbReference type="Pfam" id="PF19313"/>
    </source>
</evidence>
<dbReference type="EMBL" id="UINC01041909">
    <property type="protein sequence ID" value="SVB43820.1"/>
    <property type="molecule type" value="Genomic_DNA"/>
</dbReference>
<feature type="non-terminal residue" evidence="2">
    <location>
        <position position="571"/>
    </location>
</feature>
<dbReference type="SUPFAM" id="SSF49344">
    <property type="entry name" value="CBD9-like"/>
    <property type="match status" value="1"/>
</dbReference>